<dbReference type="InterPro" id="IPR000184">
    <property type="entry name" value="Bac_surfAg_D15"/>
</dbReference>
<evidence type="ECO:0000313" key="11">
    <source>
        <dbReference type="EMBL" id="MBK3332507.1"/>
    </source>
</evidence>
<evidence type="ECO:0000256" key="9">
    <source>
        <dbReference type="SAM" id="SignalP"/>
    </source>
</evidence>
<name>A0ABS1GHU6_9AQUI</name>
<keyword evidence="3" id="KW-0812">Transmembrane</keyword>
<dbReference type="InterPro" id="IPR039910">
    <property type="entry name" value="D15-like"/>
</dbReference>
<evidence type="ECO:0000256" key="8">
    <source>
        <dbReference type="NCBIfam" id="TIGR03303"/>
    </source>
</evidence>
<dbReference type="PANTHER" id="PTHR12815">
    <property type="entry name" value="SORTING AND ASSEMBLY MACHINERY SAMM50 PROTEIN FAMILY MEMBER"/>
    <property type="match status" value="1"/>
</dbReference>
<comment type="caution">
    <text evidence="11">The sequence shown here is derived from an EMBL/GenBank/DDBJ whole genome shotgun (WGS) entry which is preliminary data.</text>
</comment>
<evidence type="ECO:0000259" key="10">
    <source>
        <dbReference type="PROSITE" id="PS51779"/>
    </source>
</evidence>
<evidence type="ECO:0000256" key="3">
    <source>
        <dbReference type="ARBA" id="ARBA00022692"/>
    </source>
</evidence>
<keyword evidence="12" id="KW-1185">Reference proteome</keyword>
<protein>
    <recommendedName>
        <fullName evidence="8">Outer membrane protein assembly factor BamA</fullName>
    </recommendedName>
</protein>
<evidence type="ECO:0000256" key="5">
    <source>
        <dbReference type="ARBA" id="ARBA00022737"/>
    </source>
</evidence>
<feature type="chain" id="PRO_5046658838" description="Outer membrane protein assembly factor BamA" evidence="9">
    <location>
        <begin position="18"/>
        <end position="780"/>
    </location>
</feature>
<dbReference type="Proteomes" id="UP000772812">
    <property type="component" value="Unassembled WGS sequence"/>
</dbReference>
<accession>A0ABS1GHU6</accession>
<organism evidence="11 12">
    <name type="scientific">Persephonella atlantica</name>
    <dbReference type="NCBI Taxonomy" id="2699429"/>
    <lineage>
        <taxon>Bacteria</taxon>
        <taxon>Pseudomonadati</taxon>
        <taxon>Aquificota</taxon>
        <taxon>Aquificia</taxon>
        <taxon>Aquificales</taxon>
        <taxon>Hydrogenothermaceae</taxon>
        <taxon>Persephonella</taxon>
    </lineage>
</organism>
<dbReference type="PIRSF" id="PIRSF006076">
    <property type="entry name" value="OM_assembly_OMP85"/>
    <property type="match status" value="1"/>
</dbReference>
<evidence type="ECO:0000313" key="12">
    <source>
        <dbReference type="Proteomes" id="UP000772812"/>
    </source>
</evidence>
<dbReference type="Pfam" id="PF01103">
    <property type="entry name" value="Omp85"/>
    <property type="match status" value="1"/>
</dbReference>
<dbReference type="InterPro" id="IPR034746">
    <property type="entry name" value="POTRA"/>
</dbReference>
<keyword evidence="4 9" id="KW-0732">Signal</keyword>
<dbReference type="RefSeq" id="WP_200673930.1">
    <property type="nucleotide sequence ID" value="NZ_JAACYA010000002.1"/>
</dbReference>
<dbReference type="Gene3D" id="3.10.20.310">
    <property type="entry name" value="membrane protein fhac"/>
    <property type="match status" value="5"/>
</dbReference>
<dbReference type="EMBL" id="JAACYA010000002">
    <property type="protein sequence ID" value="MBK3332507.1"/>
    <property type="molecule type" value="Genomic_DNA"/>
</dbReference>
<dbReference type="PANTHER" id="PTHR12815:SF47">
    <property type="entry name" value="TRANSLOCATION AND ASSEMBLY MODULE SUBUNIT TAMA"/>
    <property type="match status" value="1"/>
</dbReference>
<evidence type="ECO:0000256" key="6">
    <source>
        <dbReference type="ARBA" id="ARBA00023136"/>
    </source>
</evidence>
<feature type="domain" description="POTRA" evidence="10">
    <location>
        <begin position="385"/>
        <end position="457"/>
    </location>
</feature>
<keyword evidence="6" id="KW-0472">Membrane</keyword>
<keyword evidence="7" id="KW-0998">Cell outer membrane</keyword>
<gene>
    <name evidence="11" type="primary">bamA</name>
    <name evidence="11" type="ORF">GWK41_05455</name>
</gene>
<keyword evidence="2" id="KW-1134">Transmembrane beta strand</keyword>
<sequence length="780" mass="90158">MPLLFLFILLFSLPSHSQEPPQIKAGKISEEIKKIYRLRKIEIKGLKYVSPQLIYPVINIGKGSIVVRDNIVNILRDLYKLGYFRDVEAYTRYTENGIDLIFVFKELPVVQKIEFEGNEEVSDEDLLQVLGIQTKERMESGMALPFSTIGPELSEKLASIRKGLGRVLSVDEINKMVKAIKDKYEKEGFYNTKVSYYFKGNTLVFKIEEGKRAYVEEIKIVGNKQLDEGEIKDVMETKERSIWKLRFHPRLRKEQLFEDVEKIRELYIKKGFFDVQVEKPQIELKKGEEYYITIKIKEGARYKISGLEFKNNKYYTDEELLRRFKKDLKSGSFYNGEIVERLKKEILDRYTDLGFIFAMVYVDKVIDKKEKTVKIVYDIQPGEVFYVDKIDISGNYESRDYVIRRELRFAPGDLFRRQDLFRSQSRLYGLGYYDMVGFDPHVKEENKIDVDVKVQERFTGQISVGAGYSQLTGLSFFLSLRKGNFMGTGDTASISFTVGSTYRNNEISYLHRWAFYKPVNLGFSLYDRYVDYTTFVSVKQGFSPTLSWEISEYWRAGTGITIEKGKYKDITVDAPQRIKDQAGSYSLVSTFLNFTRSDVDNPILPTRGSNFSITFKVGYGTRGFYKTSFSYSKFIPDKLFYTDWVLSFKGRYGIVEKMNDKIPLDEYFFVGGDFSIRGFDYGMAGPYDKNLDPIGAKQQIVFNLQASHPIAERFLWGYIFTDMGKGFNSGNPFKNMFYSVGVGLKIVTPMAPIDIYYGKVLNPPSGVGSSRIGFVLGTFF</sequence>
<dbReference type="NCBIfam" id="TIGR03303">
    <property type="entry name" value="OM_YaeT"/>
    <property type="match status" value="1"/>
</dbReference>
<feature type="domain" description="POTRA" evidence="10">
    <location>
        <begin position="302"/>
        <end position="382"/>
    </location>
</feature>
<proteinExistence type="predicted"/>
<keyword evidence="5" id="KW-0677">Repeat</keyword>
<comment type="subcellular location">
    <subcellularLocation>
        <location evidence="1">Membrane</location>
    </subcellularLocation>
</comment>
<feature type="domain" description="POTRA" evidence="10">
    <location>
        <begin position="213"/>
        <end position="299"/>
    </location>
</feature>
<dbReference type="InterPro" id="IPR023707">
    <property type="entry name" value="OM_assembly_BamA"/>
</dbReference>
<dbReference type="InterPro" id="IPR010827">
    <property type="entry name" value="BamA/TamA_POTRA"/>
</dbReference>
<feature type="signal peptide" evidence="9">
    <location>
        <begin position="1"/>
        <end position="17"/>
    </location>
</feature>
<dbReference type="PROSITE" id="PS51779">
    <property type="entry name" value="POTRA"/>
    <property type="match status" value="5"/>
</dbReference>
<evidence type="ECO:0000256" key="2">
    <source>
        <dbReference type="ARBA" id="ARBA00022452"/>
    </source>
</evidence>
<reference evidence="11 12" key="1">
    <citation type="journal article" date="2021" name="Syst. Appl. Microbiol.">
        <title>Persephonella atlantica sp. nov.: How to adapt to physico-chemical gradients in high temperature hydrothermal habitats.</title>
        <authorList>
            <person name="Francois D.X."/>
            <person name="Godfroy A."/>
            <person name="Mathien C."/>
            <person name="Aube J."/>
            <person name="Cathalot C."/>
            <person name="Lesongeur F."/>
            <person name="L'Haridon S."/>
            <person name="Philippon X."/>
            <person name="Roussel E.G."/>
        </authorList>
    </citation>
    <scope>NUCLEOTIDE SEQUENCE [LARGE SCALE GENOMIC DNA]</scope>
    <source>
        <strain evidence="11 12">MO1340</strain>
    </source>
</reference>
<feature type="domain" description="POTRA" evidence="10">
    <location>
        <begin position="108"/>
        <end position="210"/>
    </location>
</feature>
<dbReference type="Gene3D" id="2.40.160.50">
    <property type="entry name" value="membrane protein fhac: a member of the omp85/tpsb transporter family"/>
    <property type="match status" value="1"/>
</dbReference>
<evidence type="ECO:0000256" key="1">
    <source>
        <dbReference type="ARBA" id="ARBA00004370"/>
    </source>
</evidence>
<dbReference type="Pfam" id="PF07244">
    <property type="entry name" value="POTRA"/>
    <property type="match status" value="5"/>
</dbReference>
<evidence type="ECO:0000256" key="7">
    <source>
        <dbReference type="ARBA" id="ARBA00023237"/>
    </source>
</evidence>
<feature type="domain" description="POTRA" evidence="10">
    <location>
        <begin position="36"/>
        <end position="107"/>
    </location>
</feature>
<evidence type="ECO:0000256" key="4">
    <source>
        <dbReference type="ARBA" id="ARBA00022729"/>
    </source>
</evidence>